<dbReference type="InterPro" id="IPR013766">
    <property type="entry name" value="Thioredoxin_domain"/>
</dbReference>
<proteinExistence type="evidence at transcript level"/>
<reference evidence="2" key="1">
    <citation type="journal article" date="2008" name="BMC Genomics">
        <title>A conifer genomics resource of 200,000 spruce (Picea spp.) ESTs and 6,464 high-quality, sequence-finished full-length cDNAs for Sitka spruce (Picea sitchensis).</title>
        <authorList>
            <person name="Ralph S.G."/>
            <person name="Chun H.J."/>
            <person name="Kolosova N."/>
            <person name="Cooper D."/>
            <person name="Oddy C."/>
            <person name="Ritland C.E."/>
            <person name="Kirkpatrick R."/>
            <person name="Moore R."/>
            <person name="Barber S."/>
            <person name="Holt R.A."/>
            <person name="Jones S.J."/>
            <person name="Marra M.A."/>
            <person name="Douglas C.J."/>
            <person name="Ritland K."/>
            <person name="Bohlmann J."/>
        </authorList>
    </citation>
    <scope>NUCLEOTIDE SEQUENCE</scope>
    <source>
        <tissue evidence="2">Bark</tissue>
    </source>
</reference>
<dbReference type="EMBL" id="EF087550">
    <property type="protein sequence ID" value="ABK26788.1"/>
    <property type="molecule type" value="mRNA"/>
</dbReference>
<dbReference type="OMA" id="CQLSNNF"/>
<dbReference type="InterPro" id="IPR036249">
    <property type="entry name" value="Thioredoxin-like_sf"/>
</dbReference>
<dbReference type="SUPFAM" id="SSF52833">
    <property type="entry name" value="Thioredoxin-like"/>
    <property type="match status" value="1"/>
</dbReference>
<sequence>MASVKDDATDHSGVKKGLEGTGLILPVNIHGNLKSARDDNELKGLLKQLKARKTPAVISYGASWCHVCRDILSTFCNLSNKYPKSVFIYADVDECPEATKDIRYTPTFRFFRDGDRVDEFYGAGQQRLCDRVWLHS</sequence>
<protein>
    <recommendedName>
        <fullName evidence="1">Thioredoxin domain-containing protein</fullName>
    </recommendedName>
</protein>
<dbReference type="PANTHER" id="PTHR47571:SF1">
    <property type="entry name" value="THIOREDOXIN-LIKE 3-3"/>
    <property type="match status" value="1"/>
</dbReference>
<dbReference type="Pfam" id="PF00085">
    <property type="entry name" value="Thioredoxin"/>
    <property type="match status" value="1"/>
</dbReference>
<dbReference type="Gene3D" id="3.40.30.10">
    <property type="entry name" value="Glutaredoxin"/>
    <property type="match status" value="1"/>
</dbReference>
<evidence type="ECO:0000259" key="1">
    <source>
        <dbReference type="Pfam" id="PF00085"/>
    </source>
</evidence>
<evidence type="ECO:0000313" key="2">
    <source>
        <dbReference type="EMBL" id="ABK26788.1"/>
    </source>
</evidence>
<dbReference type="InterPro" id="IPR044193">
    <property type="entry name" value="TRL33"/>
</dbReference>
<name>A9P1M7_PICSI</name>
<dbReference type="CDD" id="cd02947">
    <property type="entry name" value="TRX_family"/>
    <property type="match status" value="1"/>
</dbReference>
<feature type="domain" description="Thioredoxin" evidence="1">
    <location>
        <begin position="47"/>
        <end position="126"/>
    </location>
</feature>
<dbReference type="AlphaFoldDB" id="A9P1M7"/>
<organism evidence="2">
    <name type="scientific">Picea sitchensis</name>
    <name type="common">Sitka spruce</name>
    <name type="synonym">Pinus sitchensis</name>
    <dbReference type="NCBI Taxonomy" id="3332"/>
    <lineage>
        <taxon>Eukaryota</taxon>
        <taxon>Viridiplantae</taxon>
        <taxon>Streptophyta</taxon>
        <taxon>Embryophyta</taxon>
        <taxon>Tracheophyta</taxon>
        <taxon>Spermatophyta</taxon>
        <taxon>Pinopsida</taxon>
        <taxon>Pinidae</taxon>
        <taxon>Conifers I</taxon>
        <taxon>Pinales</taxon>
        <taxon>Pinaceae</taxon>
        <taxon>Picea</taxon>
    </lineage>
</organism>
<dbReference type="PANTHER" id="PTHR47571">
    <property type="entry name" value="THIOREDOXIN-LIKE 3-3"/>
    <property type="match status" value="1"/>
</dbReference>
<accession>A9P1M7</accession>